<evidence type="ECO:0000256" key="8">
    <source>
        <dbReference type="SAM" id="MobiDB-lite"/>
    </source>
</evidence>
<feature type="compositionally biased region" description="Low complexity" evidence="8">
    <location>
        <begin position="314"/>
        <end position="340"/>
    </location>
</feature>
<keyword evidence="2" id="KW-0436">Ligase</keyword>
<evidence type="ECO:0000313" key="10">
    <source>
        <dbReference type="EMBL" id="TGZ52048.1"/>
    </source>
</evidence>
<dbReference type="AlphaFoldDB" id="A0A4S2KVC0"/>
<reference evidence="10 11" key="1">
    <citation type="journal article" date="2019" name="BMC Genomics">
        <title>New insights from Opisthorchis felineus genome: update on genomics of the epidemiologically important liver flukes.</title>
        <authorList>
            <person name="Ershov N.I."/>
            <person name="Mordvinov V.A."/>
            <person name="Prokhortchouk E.B."/>
            <person name="Pakharukova M.Y."/>
            <person name="Gunbin K.V."/>
            <person name="Ustyantsev K."/>
            <person name="Genaev M.A."/>
            <person name="Blinov A.G."/>
            <person name="Mazur A."/>
            <person name="Boulygina E."/>
            <person name="Tsygankova S."/>
            <person name="Khrameeva E."/>
            <person name="Chekanov N."/>
            <person name="Fan G."/>
            <person name="Xiao A."/>
            <person name="Zhang H."/>
            <person name="Xu X."/>
            <person name="Yang H."/>
            <person name="Solovyev V."/>
            <person name="Lee S.M."/>
            <person name="Liu X."/>
            <person name="Afonnikov D.A."/>
            <person name="Skryabin K.G."/>
        </authorList>
    </citation>
    <scope>NUCLEOTIDE SEQUENCE [LARGE SCALE GENOMIC DNA]</scope>
    <source>
        <strain evidence="10">AK-0245</strain>
        <tissue evidence="10">Whole organism</tissue>
    </source>
</reference>
<dbReference type="Gene3D" id="3.40.50.12780">
    <property type="entry name" value="N-terminal domain of ligase-like"/>
    <property type="match status" value="1"/>
</dbReference>
<evidence type="ECO:0000313" key="11">
    <source>
        <dbReference type="Proteomes" id="UP000308267"/>
    </source>
</evidence>
<dbReference type="PANTHER" id="PTHR43272">
    <property type="entry name" value="LONG-CHAIN-FATTY-ACID--COA LIGASE"/>
    <property type="match status" value="1"/>
</dbReference>
<keyword evidence="5" id="KW-0067">ATP-binding</keyword>
<accession>A0A4S2KVC0</accession>
<dbReference type="GO" id="GO:0005783">
    <property type="term" value="C:endoplasmic reticulum"/>
    <property type="evidence" value="ECO:0007669"/>
    <property type="project" value="TreeGrafter"/>
</dbReference>
<dbReference type="GO" id="GO:0035336">
    <property type="term" value="P:long-chain fatty-acyl-CoA metabolic process"/>
    <property type="evidence" value="ECO:0007669"/>
    <property type="project" value="TreeGrafter"/>
</dbReference>
<dbReference type="EMBL" id="SJOL01010120">
    <property type="protein sequence ID" value="TGZ52048.1"/>
    <property type="molecule type" value="Genomic_DNA"/>
</dbReference>
<keyword evidence="4" id="KW-0443">Lipid metabolism</keyword>
<dbReference type="GO" id="GO:0005886">
    <property type="term" value="C:plasma membrane"/>
    <property type="evidence" value="ECO:0007669"/>
    <property type="project" value="TreeGrafter"/>
</dbReference>
<dbReference type="InterPro" id="IPR020845">
    <property type="entry name" value="AMP-binding_CS"/>
</dbReference>
<dbReference type="Proteomes" id="UP000308267">
    <property type="component" value="Unassembled WGS sequence"/>
</dbReference>
<dbReference type="GO" id="GO:0004467">
    <property type="term" value="F:long-chain fatty acid-CoA ligase activity"/>
    <property type="evidence" value="ECO:0007669"/>
    <property type="project" value="UniProtKB-EC"/>
</dbReference>
<keyword evidence="11" id="KW-1185">Reference proteome</keyword>
<comment type="similarity">
    <text evidence="1">Belongs to the ATP-dependent AMP-binding enzyme family.</text>
</comment>
<keyword evidence="3" id="KW-0547">Nucleotide-binding</keyword>
<keyword evidence="4" id="KW-0276">Fatty acid metabolism</keyword>
<dbReference type="STRING" id="147828.A0A4S2KVC0"/>
<dbReference type="InterPro" id="IPR042099">
    <property type="entry name" value="ANL_N_sf"/>
</dbReference>
<dbReference type="EC" id="6.2.1.3" evidence="6"/>
<dbReference type="PROSITE" id="PS00455">
    <property type="entry name" value="AMP_BINDING"/>
    <property type="match status" value="1"/>
</dbReference>
<organism evidence="10 11">
    <name type="scientific">Opisthorchis felineus</name>
    <dbReference type="NCBI Taxonomy" id="147828"/>
    <lineage>
        <taxon>Eukaryota</taxon>
        <taxon>Metazoa</taxon>
        <taxon>Spiralia</taxon>
        <taxon>Lophotrochozoa</taxon>
        <taxon>Platyhelminthes</taxon>
        <taxon>Trematoda</taxon>
        <taxon>Digenea</taxon>
        <taxon>Opisthorchiida</taxon>
        <taxon>Opisthorchiata</taxon>
        <taxon>Opisthorchiidae</taxon>
        <taxon>Opisthorchis</taxon>
    </lineage>
</organism>
<dbReference type="GO" id="GO:0030182">
    <property type="term" value="P:neuron differentiation"/>
    <property type="evidence" value="ECO:0007669"/>
    <property type="project" value="TreeGrafter"/>
</dbReference>
<sequence length="824" mass="91779">MVHLPKILVPVGIGVVKLVVYTYEYLTWPLYYLCSKTLRYMPLPNSPIESDWTYNEEESRTLALPTVEGDPSSPWRSVESMQGLATTALPGCRDLVSIWLRTVKLWPDLPAFGTRAVLGTDYRTTPDGRRMIELILGEYSWETFGDAERRVSRISAGLYSMLASETHPRRPIAIFSETRAEWLFAAQAAFRLNRPVVTLYSTLGDDALVHGLNETEVSVVFTSDELLSKVVKIVQRCPTIKRVIYFSNGVFNRELYTEVDNLAVPTGSATTSVAEALTKAPQDLHLHDLIEVERLGAAIMLAQQEELKQKQKDSSIATDTSSESSVIRTTNSSNSAPSTAYQGLWMPPAEKQPKPSDLAIIMYTSGSTGQPKGVELTHECLVSAIAGHLQRLPKLRSNYDIYIGYLPLAHVFELNCELCCVIMGVRIGYSNPQTLTDTSSRIKQNFCKGDVTLLRPTLFASVPTVLERVSKAVWERVNAGGEFSKALFRFAYSYKCRRIHGGFPSFLVDRLIFRRVRSLMGGRLRYIVSGGAPLSEDSQLFANICLAPIIQGYGLTETSASGTLMECGDLRCNHVGAPTPAVQIKLRPWPEGGYSPHDKPSPRGEILIAGGPVSNGYFKQPELTARDFYKDEDGIRWFCTGDIGLMHTDGCLSIIDRKKDLVKLQAGEYVSLSKVELALAQSVYVEQVCVYADASQHYTICFVSPKYTALMELASSLGLEHLAEEARLALKSNDRQNPLAVQNARLACLCKSPQIAAAVLKDLQRVGREKRLSTFEIPKKVHLDPMSWTPDTGLVTDALKLKRFNLQLRFQQEIDRMYEKSTRT</sequence>
<evidence type="ECO:0000256" key="5">
    <source>
        <dbReference type="ARBA" id="ARBA00022840"/>
    </source>
</evidence>
<feature type="domain" description="AMP-dependent synthetase/ligase" evidence="9">
    <location>
        <begin position="125"/>
        <end position="618"/>
    </location>
</feature>
<comment type="catalytic activity">
    <reaction evidence="7">
        <text>a long-chain fatty acid + ATP + CoA = a long-chain fatty acyl-CoA + AMP + diphosphate</text>
        <dbReference type="Rhea" id="RHEA:15421"/>
        <dbReference type="ChEBI" id="CHEBI:30616"/>
        <dbReference type="ChEBI" id="CHEBI:33019"/>
        <dbReference type="ChEBI" id="CHEBI:57287"/>
        <dbReference type="ChEBI" id="CHEBI:57560"/>
        <dbReference type="ChEBI" id="CHEBI:83139"/>
        <dbReference type="ChEBI" id="CHEBI:456215"/>
        <dbReference type="EC" id="6.2.1.3"/>
    </reaction>
</comment>
<dbReference type="Pfam" id="PF00501">
    <property type="entry name" value="AMP-binding"/>
    <property type="match status" value="1"/>
</dbReference>
<dbReference type="PANTHER" id="PTHR43272:SF83">
    <property type="entry name" value="ACYL-COA SYNTHETASE LONG-CHAIN, ISOFORM J"/>
    <property type="match status" value="1"/>
</dbReference>
<proteinExistence type="inferred from homology"/>
<comment type="caution">
    <text evidence="10">The sequence shown here is derived from an EMBL/GenBank/DDBJ whole genome shotgun (WGS) entry which is preliminary data.</text>
</comment>
<evidence type="ECO:0000256" key="1">
    <source>
        <dbReference type="ARBA" id="ARBA00006432"/>
    </source>
</evidence>
<evidence type="ECO:0000256" key="6">
    <source>
        <dbReference type="ARBA" id="ARBA00026121"/>
    </source>
</evidence>
<name>A0A4S2KVC0_OPIFE</name>
<dbReference type="GO" id="GO:0005524">
    <property type="term" value="F:ATP binding"/>
    <property type="evidence" value="ECO:0007669"/>
    <property type="project" value="UniProtKB-KW"/>
</dbReference>
<dbReference type="SUPFAM" id="SSF56801">
    <property type="entry name" value="Acetyl-CoA synthetase-like"/>
    <property type="match status" value="1"/>
</dbReference>
<dbReference type="OrthoDB" id="1700726at2759"/>
<evidence type="ECO:0000256" key="3">
    <source>
        <dbReference type="ARBA" id="ARBA00022741"/>
    </source>
</evidence>
<feature type="region of interest" description="Disordered" evidence="8">
    <location>
        <begin position="310"/>
        <end position="348"/>
    </location>
</feature>
<evidence type="ECO:0000256" key="4">
    <source>
        <dbReference type="ARBA" id="ARBA00022832"/>
    </source>
</evidence>
<gene>
    <name evidence="10" type="ORF">CRM22_010706</name>
</gene>
<evidence type="ECO:0000256" key="7">
    <source>
        <dbReference type="ARBA" id="ARBA00036813"/>
    </source>
</evidence>
<protein>
    <recommendedName>
        <fullName evidence="6">long-chain-fatty-acid--CoA ligase</fullName>
        <ecNumber evidence="6">6.2.1.3</ecNumber>
    </recommendedName>
</protein>
<evidence type="ECO:0000259" key="9">
    <source>
        <dbReference type="Pfam" id="PF00501"/>
    </source>
</evidence>
<dbReference type="GO" id="GO:0005811">
    <property type="term" value="C:lipid droplet"/>
    <property type="evidence" value="ECO:0007669"/>
    <property type="project" value="TreeGrafter"/>
</dbReference>
<evidence type="ECO:0000256" key="2">
    <source>
        <dbReference type="ARBA" id="ARBA00022598"/>
    </source>
</evidence>
<dbReference type="InterPro" id="IPR000873">
    <property type="entry name" value="AMP-dep_synth/lig_dom"/>
</dbReference>